<dbReference type="RefSeq" id="WP_131920574.1">
    <property type="nucleotide sequence ID" value="NZ_JAOQNU010000033.1"/>
</dbReference>
<keyword evidence="2" id="KW-1185">Reference proteome</keyword>
<dbReference type="AlphaFoldDB" id="A0A4R2REZ5"/>
<organism evidence="1 2">
    <name type="scientific">Heliophilum fasciatum</name>
    <dbReference type="NCBI Taxonomy" id="35700"/>
    <lineage>
        <taxon>Bacteria</taxon>
        <taxon>Bacillati</taxon>
        <taxon>Bacillota</taxon>
        <taxon>Clostridia</taxon>
        <taxon>Eubacteriales</taxon>
        <taxon>Heliobacteriaceae</taxon>
        <taxon>Heliophilum</taxon>
    </lineage>
</organism>
<dbReference type="EMBL" id="SLXT01000032">
    <property type="protein sequence ID" value="TCP60988.1"/>
    <property type="molecule type" value="Genomic_DNA"/>
</dbReference>
<name>A0A4R2REZ5_9FIRM</name>
<dbReference type="Proteomes" id="UP000294813">
    <property type="component" value="Unassembled WGS sequence"/>
</dbReference>
<sequence length="355" mass="41128">MLVGIMIHPRLQPGRWGESAPFFQQLAEEGTDLGIRVVFFSPGMINWRKQQMQGYRWESQSEQWRVVTTGLPHVVYDRFFAYPGMPVAIHACYQGLRKRRIPVFNPPLGNKYSNHCKLMRDPVIAPHLPATQRWQPLKRWWQPLKRWNQVYIKPVNGTKGKGILRLTLRKKRAVLVESAAPPMYRKMSWSQMKMQMPKLLRGRTYIVQQGLQTARWDDKIFDIRVLWQRDRQGEWLVTGAAVRVGANGITCNLHAGATALPLDVVLEDAQIAITTEEIHRLGKQIIMRLNRSTPLLGEVGLDFLIDQNQHLWFIEANSRPGRAIFNSMGDGEGRRCAVRRPLEYACYLAERRKVR</sequence>
<gene>
    <name evidence="1" type="ORF">EDD73_13214</name>
</gene>
<dbReference type="SUPFAM" id="SSF56059">
    <property type="entry name" value="Glutathione synthetase ATP-binding domain-like"/>
    <property type="match status" value="1"/>
</dbReference>
<dbReference type="InterPro" id="IPR026838">
    <property type="entry name" value="YheC/D"/>
</dbReference>
<evidence type="ECO:0000313" key="2">
    <source>
        <dbReference type="Proteomes" id="UP000294813"/>
    </source>
</evidence>
<dbReference type="Pfam" id="PF14398">
    <property type="entry name" value="ATPgrasp_YheCD"/>
    <property type="match status" value="1"/>
</dbReference>
<proteinExistence type="predicted"/>
<dbReference type="OrthoDB" id="1809801at2"/>
<comment type="caution">
    <text evidence="1">The sequence shown here is derived from an EMBL/GenBank/DDBJ whole genome shotgun (WGS) entry which is preliminary data.</text>
</comment>
<accession>A0A4R2REZ5</accession>
<dbReference type="Gene3D" id="3.30.470.20">
    <property type="entry name" value="ATP-grasp fold, B domain"/>
    <property type="match status" value="1"/>
</dbReference>
<protein>
    <submittedName>
        <fullName evidence="1">YheC/D-like protein</fullName>
    </submittedName>
</protein>
<reference evidence="1 2" key="1">
    <citation type="submission" date="2019-03" db="EMBL/GenBank/DDBJ databases">
        <title>Genomic Encyclopedia of Type Strains, Phase IV (KMG-IV): sequencing the most valuable type-strain genomes for metagenomic binning, comparative biology and taxonomic classification.</title>
        <authorList>
            <person name="Goeker M."/>
        </authorList>
    </citation>
    <scope>NUCLEOTIDE SEQUENCE [LARGE SCALE GENOMIC DNA]</scope>
    <source>
        <strain evidence="1 2">DSM 11170</strain>
    </source>
</reference>
<evidence type="ECO:0000313" key="1">
    <source>
        <dbReference type="EMBL" id="TCP60988.1"/>
    </source>
</evidence>